<dbReference type="InterPro" id="IPR036757">
    <property type="entry name" value="TFR-like_dimer_dom_sf"/>
</dbReference>
<keyword evidence="2" id="KW-1185">Reference proteome</keyword>
<sequence>MDHLNYQTNHHTSEVTATAARFAGLMTLRLVHDHLLSLDVSGYKGPITNAVFQIYKQVNQLTQVNIFPLGFFCFIEFDVFSEVIFSLSVHGVLFTLIMQSGQLKDVSPTWLNRARGSYFRAADGISNAIANMDLTDKEACRILNDRIMRVEHSLLSPYVSVIETPFRHLLLGHGSHTLASIVEAKDMEKLRTQLALATWNLQGCANAMAGNVWDIDDEI</sequence>
<gene>
    <name evidence="1" type="ORF">GOODEAATRI_013923</name>
</gene>
<dbReference type="PANTHER" id="PTHR10404">
    <property type="entry name" value="N-ACETYLATED-ALPHA-LINKED ACIDIC DIPEPTIDASE"/>
    <property type="match status" value="1"/>
</dbReference>
<comment type="caution">
    <text evidence="1">The sequence shown here is derived from an EMBL/GenBank/DDBJ whole genome shotgun (WGS) entry which is preliminary data.</text>
</comment>
<dbReference type="EMBL" id="JAHRIO010090917">
    <property type="protein sequence ID" value="MEQ2188340.1"/>
    <property type="molecule type" value="Genomic_DNA"/>
</dbReference>
<evidence type="ECO:0008006" key="3">
    <source>
        <dbReference type="Google" id="ProtNLM"/>
    </source>
</evidence>
<name>A0ABV0PXV8_9TELE</name>
<accession>A0ABV0PXV8</accession>
<reference evidence="1 2" key="1">
    <citation type="submission" date="2021-06" db="EMBL/GenBank/DDBJ databases">
        <authorList>
            <person name="Palmer J.M."/>
        </authorList>
    </citation>
    <scope>NUCLEOTIDE SEQUENCE [LARGE SCALE GENOMIC DNA]</scope>
    <source>
        <strain evidence="1 2">GA_2019</strain>
        <tissue evidence="1">Muscle</tissue>
    </source>
</reference>
<dbReference type="Gene3D" id="1.20.930.40">
    <property type="entry name" value="Transferrin receptor-like, dimerisation domain"/>
    <property type="match status" value="1"/>
</dbReference>
<dbReference type="Proteomes" id="UP001476798">
    <property type="component" value="Unassembled WGS sequence"/>
</dbReference>
<protein>
    <recommendedName>
        <fullName evidence="3">Transferrin receptor-like dimerisation domain-containing protein</fullName>
    </recommendedName>
</protein>
<dbReference type="PANTHER" id="PTHR10404:SF79">
    <property type="entry name" value="TRANSFERRIN RECEPTOR PROTEIN 1"/>
    <property type="match status" value="1"/>
</dbReference>
<evidence type="ECO:0000313" key="1">
    <source>
        <dbReference type="EMBL" id="MEQ2188340.1"/>
    </source>
</evidence>
<organism evidence="1 2">
    <name type="scientific">Goodea atripinnis</name>
    <dbReference type="NCBI Taxonomy" id="208336"/>
    <lineage>
        <taxon>Eukaryota</taxon>
        <taxon>Metazoa</taxon>
        <taxon>Chordata</taxon>
        <taxon>Craniata</taxon>
        <taxon>Vertebrata</taxon>
        <taxon>Euteleostomi</taxon>
        <taxon>Actinopterygii</taxon>
        <taxon>Neopterygii</taxon>
        <taxon>Teleostei</taxon>
        <taxon>Neoteleostei</taxon>
        <taxon>Acanthomorphata</taxon>
        <taxon>Ovalentaria</taxon>
        <taxon>Atherinomorphae</taxon>
        <taxon>Cyprinodontiformes</taxon>
        <taxon>Goodeidae</taxon>
        <taxon>Goodea</taxon>
    </lineage>
</organism>
<proteinExistence type="predicted"/>
<evidence type="ECO:0000313" key="2">
    <source>
        <dbReference type="Proteomes" id="UP001476798"/>
    </source>
</evidence>
<dbReference type="InterPro" id="IPR039373">
    <property type="entry name" value="Peptidase_M28B"/>
</dbReference>
<dbReference type="SUPFAM" id="SSF47672">
    <property type="entry name" value="Transferrin receptor-like dimerisation domain"/>
    <property type="match status" value="1"/>
</dbReference>